<name>A0A5B8VI06_9BACT</name>
<dbReference type="RefSeq" id="WP_146779835.1">
    <property type="nucleotide sequence ID" value="NZ_CP042434.1"/>
</dbReference>
<keyword evidence="4" id="KW-1185">Reference proteome</keyword>
<dbReference type="KEGG" id="agi:FSB73_01465"/>
<dbReference type="InterPro" id="IPR035992">
    <property type="entry name" value="Ricin_B-like_lectins"/>
</dbReference>
<dbReference type="InterPro" id="IPR053169">
    <property type="entry name" value="MUG_Protein"/>
</dbReference>
<dbReference type="OrthoDB" id="6387072at2"/>
<organism evidence="3 4">
    <name type="scientific">Arachidicoccus ginsenosidivorans</name>
    <dbReference type="NCBI Taxonomy" id="496057"/>
    <lineage>
        <taxon>Bacteria</taxon>
        <taxon>Pseudomonadati</taxon>
        <taxon>Bacteroidota</taxon>
        <taxon>Chitinophagia</taxon>
        <taxon>Chitinophagales</taxon>
        <taxon>Chitinophagaceae</taxon>
        <taxon>Arachidicoccus</taxon>
    </lineage>
</organism>
<feature type="domain" description="Ricin B lectin" evidence="2">
    <location>
        <begin position="68"/>
        <end position="149"/>
    </location>
</feature>
<dbReference type="GO" id="GO:0005975">
    <property type="term" value="P:carbohydrate metabolic process"/>
    <property type="evidence" value="ECO:0007669"/>
    <property type="project" value="InterPro"/>
</dbReference>
<gene>
    <name evidence="3" type="ORF">FSB73_01465</name>
</gene>
<feature type="chain" id="PRO_5022908588" description="Ricin B lectin domain-containing protein" evidence="1">
    <location>
        <begin position="22"/>
        <end position="500"/>
    </location>
</feature>
<reference evidence="3 4" key="1">
    <citation type="journal article" date="2017" name="Int. J. Syst. Evol. Microbiol.">
        <title>Arachidicoccus ginsenosidivorans sp. nov., with ginsenoside-converting activity isolated from ginseng cultivating soil.</title>
        <authorList>
            <person name="Siddiqi M.Z."/>
            <person name="Aslam Z."/>
            <person name="Im W.T."/>
        </authorList>
    </citation>
    <scope>NUCLEOTIDE SEQUENCE [LARGE SCALE GENOMIC DNA]</scope>
    <source>
        <strain evidence="3 4">Gsoil 809</strain>
    </source>
</reference>
<feature type="signal peptide" evidence="1">
    <location>
        <begin position="1"/>
        <end position="21"/>
    </location>
</feature>
<dbReference type="PANTHER" id="PTHR47791:SF3">
    <property type="entry name" value="MEIOTICALLY UP-REGULATED GENE 191 PROTEIN"/>
    <property type="match status" value="1"/>
</dbReference>
<dbReference type="InterPro" id="IPR005198">
    <property type="entry name" value="Glyco_hydro_76"/>
</dbReference>
<sequence>MKLLNLLFISCLFLLLQPHLAVGQSRSIHSGDIYSLVSKANSKVVDVRNSAMVEGALVDDCANTGSAAQRWVVRELGSNVYTFTNVASGLLLHLAGHSGSSVLQVDQQKDVNNNGSKWQLKKAGKGYYYLQPEGAKLAMGVSANGDSDAGSLTVSDFSRQDAEKWKLEKQSSQDAPPTAAIADKIFDAWYKTYNVQSRKGFWDKAEMMEVLLDAFEVTKNEKYIHLFDTMYTNFIGHNKEDWMYNNYNDDITWAVLFSVRGYLLGGNKTYLEKAKDQFDKMYARAFTNTYGGGLIWYETKTSKNACINGPAIVACCYLARATGDSTYYNKAIALYSWSKLYLLNAKTGKVNDAIDFDRQGNIKTSYWSSTYNQGTYLGAATMLYQYTKEKSYLQEAENIARYTRDSMFNGQVINTEDNGNDLPGFKGIWARYARMYTMELKKDDLKDWMLLNAKVAYNNRNSSNLIQTKWGTRTPEGKPRSAFGCSTAVSLLFNCLPFRR</sequence>
<dbReference type="Gene3D" id="1.50.10.20">
    <property type="match status" value="1"/>
</dbReference>
<evidence type="ECO:0000256" key="1">
    <source>
        <dbReference type="SAM" id="SignalP"/>
    </source>
</evidence>
<dbReference type="CDD" id="cd00161">
    <property type="entry name" value="beta-trefoil_Ricin-like"/>
    <property type="match status" value="1"/>
</dbReference>
<dbReference type="SUPFAM" id="SSF50370">
    <property type="entry name" value="Ricin B-like lectins"/>
    <property type="match status" value="1"/>
</dbReference>
<dbReference type="Pfam" id="PF14200">
    <property type="entry name" value="RicinB_lectin_2"/>
    <property type="match status" value="1"/>
</dbReference>
<dbReference type="AlphaFoldDB" id="A0A5B8VI06"/>
<evidence type="ECO:0000259" key="2">
    <source>
        <dbReference type="Pfam" id="PF14200"/>
    </source>
</evidence>
<dbReference type="SUPFAM" id="SSF48208">
    <property type="entry name" value="Six-hairpin glycosidases"/>
    <property type="match status" value="1"/>
</dbReference>
<dbReference type="PANTHER" id="PTHR47791">
    <property type="entry name" value="MEIOTICALLY UP-REGULATED GENE 191 PROTEIN"/>
    <property type="match status" value="1"/>
</dbReference>
<dbReference type="Gene3D" id="2.80.10.50">
    <property type="match status" value="1"/>
</dbReference>
<evidence type="ECO:0000313" key="3">
    <source>
        <dbReference type="EMBL" id="QEC70572.1"/>
    </source>
</evidence>
<protein>
    <recommendedName>
        <fullName evidence="2">Ricin B lectin domain-containing protein</fullName>
    </recommendedName>
</protein>
<accession>A0A5B8VI06</accession>
<dbReference type="Proteomes" id="UP000321291">
    <property type="component" value="Chromosome"/>
</dbReference>
<dbReference type="InterPro" id="IPR008928">
    <property type="entry name" value="6-hairpin_glycosidase_sf"/>
</dbReference>
<keyword evidence="1" id="KW-0732">Signal</keyword>
<proteinExistence type="predicted"/>
<dbReference type="InterPro" id="IPR000772">
    <property type="entry name" value="Ricin_B_lectin"/>
</dbReference>
<dbReference type="EMBL" id="CP042434">
    <property type="protein sequence ID" value="QEC70572.1"/>
    <property type="molecule type" value="Genomic_DNA"/>
</dbReference>
<dbReference type="PROSITE" id="PS50231">
    <property type="entry name" value="RICIN_B_LECTIN"/>
    <property type="match status" value="1"/>
</dbReference>
<evidence type="ECO:0000313" key="4">
    <source>
        <dbReference type="Proteomes" id="UP000321291"/>
    </source>
</evidence>
<dbReference type="Pfam" id="PF03663">
    <property type="entry name" value="Glyco_hydro_76"/>
    <property type="match status" value="1"/>
</dbReference>